<accession>A0A291P921</accession>
<dbReference type="NCBIfam" id="NF033542">
    <property type="entry name" value="transpos_IS110"/>
    <property type="match status" value="1"/>
</dbReference>
<dbReference type="PANTHER" id="PTHR33055">
    <property type="entry name" value="TRANSPOSASE FOR INSERTION SEQUENCE ELEMENT IS1111A"/>
    <property type="match status" value="1"/>
</dbReference>
<proteinExistence type="predicted"/>
<feature type="domain" description="Transposase IS116/IS110/IS902 C-terminal" evidence="2">
    <location>
        <begin position="280"/>
        <end position="362"/>
    </location>
</feature>
<dbReference type="GO" id="GO:0004803">
    <property type="term" value="F:transposase activity"/>
    <property type="evidence" value="ECO:0007669"/>
    <property type="project" value="InterPro"/>
</dbReference>
<organism evidence="3 4">
    <name type="scientific">Halomonas beimenensis</name>
    <dbReference type="NCBI Taxonomy" id="475662"/>
    <lineage>
        <taxon>Bacteria</taxon>
        <taxon>Pseudomonadati</taxon>
        <taxon>Pseudomonadota</taxon>
        <taxon>Gammaproteobacteria</taxon>
        <taxon>Oceanospirillales</taxon>
        <taxon>Halomonadaceae</taxon>
        <taxon>Halomonas</taxon>
    </lineage>
</organism>
<dbReference type="AlphaFoldDB" id="A0A291P921"/>
<protein>
    <submittedName>
        <fullName evidence="3">Transposase, IS110 and IS111A family</fullName>
    </submittedName>
</protein>
<keyword evidence="4" id="KW-1185">Reference proteome</keyword>
<dbReference type="InterPro" id="IPR003346">
    <property type="entry name" value="Transposase_20"/>
</dbReference>
<dbReference type="GO" id="GO:0003677">
    <property type="term" value="F:DNA binding"/>
    <property type="evidence" value="ECO:0007669"/>
    <property type="project" value="InterPro"/>
</dbReference>
<sequence>MAASTQLMPDTVCVAIDIAKRYHDVLVRWPDGREKVLKMPNTRAGHDDLIHFLQQQHAPVLAVLEPTADFHRPLAYRLAQAGISVHLASSLAAARVREALYTSWDKHDRKDARVLMYLLTQGMTHPFHDPLREGYFDLQEISNTYQQIARARTRCQHSLVNHYLALYFPEMERYLSRSRAHWFCHFLLAFPTPASITALARESFVEAAWESVGRKVAKQQFLEGIYEAAQTSMGLPVVPDSPAVRTFQLQVKQYLSLTEQRQALEAMATTCMRDNKDFARLQTLPGVGPIIALMILAESGDLRRFSHHRQYLKFCGFNLAASQSGNTCSRYRLAKRGNARLRYAYWLAATVAVRMRDNSFHTKFDRYVGKDPTDGDLKRKGLTAVAVKMARVAHALIKHDVDYRGYHEYCIPGGGTSLPSRRAARTP</sequence>
<dbReference type="Proteomes" id="UP000219993">
    <property type="component" value="Chromosome"/>
</dbReference>
<dbReference type="OrthoDB" id="1523051at2"/>
<evidence type="ECO:0000313" key="3">
    <source>
        <dbReference type="EMBL" id="ATJ83358.1"/>
    </source>
</evidence>
<gene>
    <name evidence="3" type="ORF">BEI_2371</name>
</gene>
<evidence type="ECO:0000259" key="2">
    <source>
        <dbReference type="Pfam" id="PF02371"/>
    </source>
</evidence>
<dbReference type="EMBL" id="CP021435">
    <property type="protein sequence ID" value="ATJ83358.1"/>
    <property type="molecule type" value="Genomic_DNA"/>
</dbReference>
<dbReference type="InterPro" id="IPR047650">
    <property type="entry name" value="Transpos_IS110"/>
</dbReference>
<feature type="domain" description="Transposase IS110-like N-terminal" evidence="1">
    <location>
        <begin position="14"/>
        <end position="169"/>
    </location>
</feature>
<dbReference type="InterPro" id="IPR002525">
    <property type="entry name" value="Transp_IS110-like_N"/>
</dbReference>
<evidence type="ECO:0000313" key="4">
    <source>
        <dbReference type="Proteomes" id="UP000219993"/>
    </source>
</evidence>
<dbReference type="Pfam" id="PF01548">
    <property type="entry name" value="DEDD_Tnp_IS110"/>
    <property type="match status" value="1"/>
</dbReference>
<dbReference type="KEGG" id="hbe:BEI_2371"/>
<dbReference type="GO" id="GO:0006313">
    <property type="term" value="P:DNA transposition"/>
    <property type="evidence" value="ECO:0007669"/>
    <property type="project" value="InterPro"/>
</dbReference>
<reference evidence="3 4" key="1">
    <citation type="journal article" date="2017" name="Sci. Rep.">
        <title>Revealing the Saline Adaptation Strategies of the Halophilic Bacterium Halomonas beimenensis through High-throughput Omics and Transposon Mutagenesis Approaches.</title>
        <authorList>
            <person name="Chen Y.H."/>
            <person name="Lin S.S."/>
            <person name="Shyu Y.T."/>
        </authorList>
    </citation>
    <scope>NUCLEOTIDE SEQUENCE [LARGE SCALE GENOMIC DNA]</scope>
    <source>
        <strain evidence="3 4">NTU-111</strain>
    </source>
</reference>
<evidence type="ECO:0000259" key="1">
    <source>
        <dbReference type="Pfam" id="PF01548"/>
    </source>
</evidence>
<dbReference type="RefSeq" id="WP_097789698.1">
    <property type="nucleotide sequence ID" value="NZ_BAAADT010000004.1"/>
</dbReference>
<dbReference type="Pfam" id="PF02371">
    <property type="entry name" value="Transposase_20"/>
    <property type="match status" value="1"/>
</dbReference>
<name>A0A291P921_9GAMM</name>